<dbReference type="Proteomes" id="UP000031737">
    <property type="component" value="Unassembled WGS sequence"/>
</dbReference>
<reference evidence="2 3" key="1">
    <citation type="submission" date="2013-07" db="EMBL/GenBank/DDBJ databases">
        <authorList>
            <person name="Stoco P.H."/>
            <person name="Wagner G."/>
            <person name="Gerber A."/>
            <person name="Zaha A."/>
            <person name="Thompson C."/>
            <person name="Bartholomeu D.C."/>
            <person name="Luckemeyer D.D."/>
            <person name="Bahia D."/>
            <person name="Loreto E."/>
            <person name="Prestes E.B."/>
            <person name="Lima F.M."/>
            <person name="Rodrigues-Luiz G."/>
            <person name="Vallejo G.A."/>
            <person name="Filho J.F."/>
            <person name="Monteiro K.M."/>
            <person name="Tyler K.M."/>
            <person name="de Almeida L.G."/>
            <person name="Ortiz M.F."/>
            <person name="Siervo M.A."/>
            <person name="de Moraes M.H."/>
            <person name="Cunha O.L."/>
            <person name="Mendonca-Neto R."/>
            <person name="Silva R."/>
            <person name="Teixeira S.M."/>
            <person name="Murta S.M."/>
            <person name="Sincero T.C."/>
            <person name="Mendes T.A."/>
            <person name="Urmenyi T.P."/>
            <person name="Silva V.G."/>
            <person name="da Rocha W.D."/>
            <person name="Andersson B."/>
            <person name="Romanha A.J."/>
            <person name="Steindel M."/>
            <person name="de Vasconcelos A.T."/>
            <person name="Grisard E.C."/>
        </authorList>
    </citation>
    <scope>NUCLEOTIDE SEQUENCE [LARGE SCALE GENOMIC DNA]</scope>
    <source>
        <strain evidence="2 3">SC58</strain>
    </source>
</reference>
<dbReference type="OrthoDB" id="273908at2759"/>
<gene>
    <name evidence="2" type="ORF">TRSC58_01395</name>
</gene>
<keyword evidence="3" id="KW-1185">Reference proteome</keyword>
<protein>
    <submittedName>
        <fullName evidence="2">Uncharacterized protein</fullName>
    </submittedName>
</protein>
<feature type="compositionally biased region" description="Basic residues" evidence="1">
    <location>
        <begin position="546"/>
        <end position="555"/>
    </location>
</feature>
<dbReference type="VEuPathDB" id="TriTrypDB:TRSC58_01395"/>
<comment type="caution">
    <text evidence="2">The sequence shown here is derived from an EMBL/GenBank/DDBJ whole genome shotgun (WGS) entry which is preliminary data.</text>
</comment>
<evidence type="ECO:0000313" key="2">
    <source>
        <dbReference type="EMBL" id="ESL10865.1"/>
    </source>
</evidence>
<dbReference type="AlphaFoldDB" id="A0A061J944"/>
<dbReference type="EMBL" id="AUPL01001395">
    <property type="protein sequence ID" value="ESL10865.1"/>
    <property type="molecule type" value="Genomic_DNA"/>
</dbReference>
<sequence>MSQMLARLLPALLRHLSGDTMFAAHNHSGDEDVSDAHAVAKEVGEAEKKQHSSQNGVEPEKLPLQQDHAFHLRQACCGSELHEQCGSSGMVGSRSRSAAVAATAAGVGWHCCSAQRWRRCVELWRHLLGSDRLFLALLFHSGALWAVEWCPLVSSSAPDAAATGTEAPRSWSKSVVWFLQLHEETATPVKVDGNTNLAASAVATTSGNSTTGGCKGETGSAPHMYAEDEVAVQRTAMALLSEWFSMVDRCGKRFARAYYFSCALKIAALVGNLALVEDIPHLHDVVLQEPRSVAQFTAFCSILCCLLVEEARQQQPFRLQLPPPFFLLNFNLIGRGSRIGVWLPRKLTGGMAGVSRHGAASVGGGGGAAAACAQEAQFHSCEVCSFGVMLRVPPASAASASAAAAGDLVLGVRLLDEAYVQVMDVLPIMCYDADGVEAAEKEKVKMKEEEEEEEHDSNKPSLSNGEDERGRQLCVPPERKRRGRGRRPKTITTAADVAPSPCRCWSAFSPLTQSYVRVDLLHPRAVYAIVPSLPPSSTSASTGGPGRRRSQRLHHPQPQSHEEAPTSTVPLRRSSCITAQRDPLATIVFALATMARRLIGCRGLFVEPPRKPSQPTAAAVDNADTGAEAGVEGKGKHAGGPHDVGGGTTQRRARGTAGETHPTAADEVSAGAFASFHTLEEELECLTECAIHLFLEAMLLCRALSSEVVPQIDAWAMEVASNAVDLALATSQPVSRHLHAVGYVLCLVPHPHQSLLVTVGLFATLAKRQREGNKSSINAGHAIGGHVGEGENEHMRYGNAASTGWWDVFKVCVLKDAVIPGHLCSGTWELVERVERSLRVTPHVRLHSRQQQQQQQDDGNTIQTANEEGKLRERVSAASEEATPCRSRLPLLCPRTGVENERPVKKLKSELQAVPVWVRATRVVEVGTQRRDLSLQDWAMAMWWSLERAAADAA</sequence>
<evidence type="ECO:0000313" key="3">
    <source>
        <dbReference type="Proteomes" id="UP000031737"/>
    </source>
</evidence>
<evidence type="ECO:0000256" key="1">
    <source>
        <dbReference type="SAM" id="MobiDB-lite"/>
    </source>
</evidence>
<accession>A0A061J944</accession>
<feature type="compositionally biased region" description="Basic residues" evidence="1">
    <location>
        <begin position="479"/>
        <end position="489"/>
    </location>
</feature>
<feature type="region of interest" description="Disordered" evidence="1">
    <location>
        <begin position="531"/>
        <end position="572"/>
    </location>
</feature>
<organism evidence="2 3">
    <name type="scientific">Trypanosoma rangeli SC58</name>
    <dbReference type="NCBI Taxonomy" id="429131"/>
    <lineage>
        <taxon>Eukaryota</taxon>
        <taxon>Discoba</taxon>
        <taxon>Euglenozoa</taxon>
        <taxon>Kinetoplastea</taxon>
        <taxon>Metakinetoplastina</taxon>
        <taxon>Trypanosomatida</taxon>
        <taxon>Trypanosomatidae</taxon>
        <taxon>Trypanosoma</taxon>
        <taxon>Herpetosoma</taxon>
    </lineage>
</organism>
<feature type="region of interest" description="Disordered" evidence="1">
    <location>
        <begin position="442"/>
        <end position="493"/>
    </location>
</feature>
<name>A0A061J944_TRYRA</name>
<feature type="region of interest" description="Disordered" evidence="1">
    <location>
        <begin position="610"/>
        <end position="664"/>
    </location>
</feature>
<proteinExistence type="predicted"/>